<protein>
    <recommendedName>
        <fullName evidence="2">DUF6824 domain-containing protein</fullName>
    </recommendedName>
</protein>
<evidence type="ECO:0000256" key="1">
    <source>
        <dbReference type="SAM" id="MobiDB-lite"/>
    </source>
</evidence>
<dbReference type="Proteomes" id="UP001295423">
    <property type="component" value="Unassembled WGS sequence"/>
</dbReference>
<dbReference type="EMBL" id="CAKOGP040002025">
    <property type="protein sequence ID" value="CAJ1959810.1"/>
    <property type="molecule type" value="Genomic_DNA"/>
</dbReference>
<dbReference type="SUPFAM" id="SSF52047">
    <property type="entry name" value="RNI-like"/>
    <property type="match status" value="1"/>
</dbReference>
<evidence type="ECO:0000313" key="4">
    <source>
        <dbReference type="Proteomes" id="UP001295423"/>
    </source>
</evidence>
<dbReference type="AlphaFoldDB" id="A0AAD2PWA2"/>
<reference evidence="3" key="1">
    <citation type="submission" date="2023-08" db="EMBL/GenBank/DDBJ databases">
        <authorList>
            <person name="Audoor S."/>
            <person name="Bilcke G."/>
        </authorList>
    </citation>
    <scope>NUCLEOTIDE SEQUENCE</scope>
</reference>
<sequence length="470" mass="53414">MVVNIPTAKDVIIGKGRDHGHDQHPGNQYWIHLMRERLEHYDEANEVRMSVSIYKRVQETGARFLKCDDNGDYFELTDEAANRKTLQCLVDMNHQRTYARGVSPFFVNNWTNTKVDGLCSTLRTTTSTLKNLSVKFSATANFAKLVGALKENQSLKKLSVNLTICKDFSSTEAMVSMLCMAASNHPEISSLTIKVPVALGKTSTKAIVDLIRVSTTLHELRVVGNSSLSTAIALQRYNRDDGSSKKRMKVLEQNLMNSLVQQNHHLKILAIPHRIAGGHIRFIDFLNFVWNNPRLECVSILGMEDMTDDDIKMMTNLPRRNTPLVWKVDSRMAHRCQDFLCQLLKAHPEILVKPAGATGVRKRNALPPKVQFWVDFRREGRYLLQRPDLPLPAWPRVLLARGAKPGRIYEFLRHGPFFAGRGVGFVQDNHNHEPPVPAPVPPKKKKEIHNSRKRKFDEMNAKVIDAMDQD</sequence>
<evidence type="ECO:0000313" key="3">
    <source>
        <dbReference type="EMBL" id="CAJ1959810.1"/>
    </source>
</evidence>
<proteinExistence type="predicted"/>
<name>A0AAD2PWA2_9STRA</name>
<gene>
    <name evidence="3" type="ORF">CYCCA115_LOCUS18229</name>
</gene>
<organism evidence="3 4">
    <name type="scientific">Cylindrotheca closterium</name>
    <dbReference type="NCBI Taxonomy" id="2856"/>
    <lineage>
        <taxon>Eukaryota</taxon>
        <taxon>Sar</taxon>
        <taxon>Stramenopiles</taxon>
        <taxon>Ochrophyta</taxon>
        <taxon>Bacillariophyta</taxon>
        <taxon>Bacillariophyceae</taxon>
        <taxon>Bacillariophycidae</taxon>
        <taxon>Bacillariales</taxon>
        <taxon>Bacillariaceae</taxon>
        <taxon>Cylindrotheca</taxon>
    </lineage>
</organism>
<accession>A0AAD2PWA2</accession>
<dbReference type="Pfam" id="PF20710">
    <property type="entry name" value="DUF6824"/>
    <property type="match status" value="1"/>
</dbReference>
<dbReference type="InterPro" id="IPR049227">
    <property type="entry name" value="DUF6824"/>
</dbReference>
<keyword evidence="4" id="KW-1185">Reference proteome</keyword>
<feature type="region of interest" description="Disordered" evidence="1">
    <location>
        <begin position="428"/>
        <end position="470"/>
    </location>
</feature>
<comment type="caution">
    <text evidence="3">The sequence shown here is derived from an EMBL/GenBank/DDBJ whole genome shotgun (WGS) entry which is preliminary data.</text>
</comment>
<feature type="compositionally biased region" description="Basic residues" evidence="1">
    <location>
        <begin position="442"/>
        <end position="454"/>
    </location>
</feature>
<evidence type="ECO:0000259" key="2">
    <source>
        <dbReference type="Pfam" id="PF20710"/>
    </source>
</evidence>
<feature type="domain" description="DUF6824" evidence="2">
    <location>
        <begin position="10"/>
        <end position="89"/>
    </location>
</feature>